<reference evidence="1" key="1">
    <citation type="submission" date="2020-07" db="EMBL/GenBank/DDBJ databases">
        <title>Multicomponent nature underlies the extraordinary mechanical properties of spider dragline silk.</title>
        <authorList>
            <person name="Kono N."/>
            <person name="Nakamura H."/>
            <person name="Mori M."/>
            <person name="Yoshida Y."/>
            <person name="Ohtoshi R."/>
            <person name="Malay A.D."/>
            <person name="Moran D.A.P."/>
            <person name="Tomita M."/>
            <person name="Numata K."/>
            <person name="Arakawa K."/>
        </authorList>
    </citation>
    <scope>NUCLEOTIDE SEQUENCE</scope>
</reference>
<dbReference type="EMBL" id="BMAO01021237">
    <property type="protein sequence ID" value="GFQ73031.1"/>
    <property type="molecule type" value="Genomic_DNA"/>
</dbReference>
<dbReference type="AlphaFoldDB" id="A0A8X6F928"/>
<accession>A0A8X6F928</accession>
<gene>
    <name evidence="1" type="ORF">TNCT_570991</name>
</gene>
<proteinExistence type="predicted"/>
<evidence type="ECO:0000313" key="2">
    <source>
        <dbReference type="Proteomes" id="UP000887116"/>
    </source>
</evidence>
<organism evidence="1 2">
    <name type="scientific">Trichonephila clavata</name>
    <name type="common">Joro spider</name>
    <name type="synonym">Nephila clavata</name>
    <dbReference type="NCBI Taxonomy" id="2740835"/>
    <lineage>
        <taxon>Eukaryota</taxon>
        <taxon>Metazoa</taxon>
        <taxon>Ecdysozoa</taxon>
        <taxon>Arthropoda</taxon>
        <taxon>Chelicerata</taxon>
        <taxon>Arachnida</taxon>
        <taxon>Araneae</taxon>
        <taxon>Araneomorphae</taxon>
        <taxon>Entelegynae</taxon>
        <taxon>Araneoidea</taxon>
        <taxon>Nephilidae</taxon>
        <taxon>Trichonephila</taxon>
    </lineage>
</organism>
<evidence type="ECO:0000313" key="1">
    <source>
        <dbReference type="EMBL" id="GFQ73031.1"/>
    </source>
</evidence>
<keyword evidence="2" id="KW-1185">Reference proteome</keyword>
<name>A0A8X6F928_TRICU</name>
<sequence>MALQKVVLHRAVSQQNAYHLTRPDAVARAERVRNVSISAKVGNFFTNTERRLDIGVAAFVTYRRAINPPSVQSEKKLLLITYCLQVLFRTCVYQKKKEEKKQVKQIETLTWEK</sequence>
<dbReference type="Proteomes" id="UP000887116">
    <property type="component" value="Unassembled WGS sequence"/>
</dbReference>
<protein>
    <submittedName>
        <fullName evidence="1">Uncharacterized protein</fullName>
    </submittedName>
</protein>
<comment type="caution">
    <text evidence="1">The sequence shown here is derived from an EMBL/GenBank/DDBJ whole genome shotgun (WGS) entry which is preliminary data.</text>
</comment>